<keyword evidence="2" id="KW-1185">Reference proteome</keyword>
<reference evidence="1 2" key="1">
    <citation type="journal article" date="2021" name="Elife">
        <title>Chloroplast acquisition without the gene transfer in kleptoplastic sea slugs, Plakobranchus ocellatus.</title>
        <authorList>
            <person name="Maeda T."/>
            <person name="Takahashi S."/>
            <person name="Yoshida T."/>
            <person name="Shimamura S."/>
            <person name="Takaki Y."/>
            <person name="Nagai Y."/>
            <person name="Toyoda A."/>
            <person name="Suzuki Y."/>
            <person name="Arimoto A."/>
            <person name="Ishii H."/>
            <person name="Satoh N."/>
            <person name="Nishiyama T."/>
            <person name="Hasebe M."/>
            <person name="Maruyama T."/>
            <person name="Minagawa J."/>
            <person name="Obokata J."/>
            <person name="Shigenobu S."/>
        </authorList>
    </citation>
    <scope>NUCLEOTIDE SEQUENCE [LARGE SCALE GENOMIC DNA]</scope>
</reference>
<sequence length="84" mass="9308">MLLPSFAKKDHNNTAIKMAFMLITHDKAAILPGTNFHFGPLVQTRDNTLEHATSRQESNTTGMGTVMGIGQRPLDDEEAVVKWL</sequence>
<evidence type="ECO:0000313" key="1">
    <source>
        <dbReference type="EMBL" id="GFO40754.1"/>
    </source>
</evidence>
<evidence type="ECO:0000313" key="2">
    <source>
        <dbReference type="Proteomes" id="UP000735302"/>
    </source>
</evidence>
<gene>
    <name evidence="1" type="ORF">PoB_006725900</name>
</gene>
<protein>
    <submittedName>
        <fullName evidence="1">Uncharacterized protein</fullName>
    </submittedName>
</protein>
<organism evidence="1 2">
    <name type="scientific">Plakobranchus ocellatus</name>
    <dbReference type="NCBI Taxonomy" id="259542"/>
    <lineage>
        <taxon>Eukaryota</taxon>
        <taxon>Metazoa</taxon>
        <taxon>Spiralia</taxon>
        <taxon>Lophotrochozoa</taxon>
        <taxon>Mollusca</taxon>
        <taxon>Gastropoda</taxon>
        <taxon>Heterobranchia</taxon>
        <taxon>Euthyneura</taxon>
        <taxon>Panpulmonata</taxon>
        <taxon>Sacoglossa</taxon>
        <taxon>Placobranchoidea</taxon>
        <taxon>Plakobranchidae</taxon>
        <taxon>Plakobranchus</taxon>
    </lineage>
</organism>
<dbReference type="AlphaFoldDB" id="A0AAV4D9D1"/>
<proteinExistence type="predicted"/>
<name>A0AAV4D9D1_9GAST</name>
<dbReference type="EMBL" id="BLXT01007636">
    <property type="protein sequence ID" value="GFO40754.1"/>
    <property type="molecule type" value="Genomic_DNA"/>
</dbReference>
<dbReference type="Proteomes" id="UP000735302">
    <property type="component" value="Unassembled WGS sequence"/>
</dbReference>
<comment type="caution">
    <text evidence="1">The sequence shown here is derived from an EMBL/GenBank/DDBJ whole genome shotgun (WGS) entry which is preliminary data.</text>
</comment>
<accession>A0AAV4D9D1</accession>